<dbReference type="Proteomes" id="UP001244011">
    <property type="component" value="Unassembled WGS sequence"/>
</dbReference>
<keyword evidence="4" id="KW-1185">Reference proteome</keyword>
<feature type="compositionally biased region" description="Pro residues" evidence="1">
    <location>
        <begin position="215"/>
        <end position="233"/>
    </location>
</feature>
<gene>
    <name evidence="3" type="ORF">QBC33DRAFT_267559</name>
</gene>
<accession>A0AAJ0C845</accession>
<organism evidence="3 4">
    <name type="scientific">Phialemonium atrogriseum</name>
    <dbReference type="NCBI Taxonomy" id="1093897"/>
    <lineage>
        <taxon>Eukaryota</taxon>
        <taxon>Fungi</taxon>
        <taxon>Dikarya</taxon>
        <taxon>Ascomycota</taxon>
        <taxon>Pezizomycotina</taxon>
        <taxon>Sordariomycetes</taxon>
        <taxon>Sordariomycetidae</taxon>
        <taxon>Cephalothecales</taxon>
        <taxon>Cephalothecaceae</taxon>
        <taxon>Phialemonium</taxon>
    </lineage>
</organism>
<feature type="compositionally biased region" description="Low complexity" evidence="1">
    <location>
        <begin position="249"/>
        <end position="272"/>
    </location>
</feature>
<feature type="region of interest" description="Disordered" evidence="1">
    <location>
        <begin position="156"/>
        <end position="278"/>
    </location>
</feature>
<keyword evidence="2" id="KW-0472">Membrane</keyword>
<proteinExistence type="predicted"/>
<dbReference type="EMBL" id="MU839000">
    <property type="protein sequence ID" value="KAK1770467.1"/>
    <property type="molecule type" value="Genomic_DNA"/>
</dbReference>
<dbReference type="RefSeq" id="XP_060286680.1">
    <property type="nucleotide sequence ID" value="XM_060423162.1"/>
</dbReference>
<feature type="compositionally biased region" description="Low complexity" evidence="1">
    <location>
        <begin position="177"/>
        <end position="214"/>
    </location>
</feature>
<feature type="compositionally biased region" description="Basic and acidic residues" evidence="1">
    <location>
        <begin position="8"/>
        <end position="27"/>
    </location>
</feature>
<feature type="compositionally biased region" description="Polar residues" evidence="1">
    <location>
        <begin position="29"/>
        <end position="40"/>
    </location>
</feature>
<feature type="region of interest" description="Disordered" evidence="1">
    <location>
        <begin position="1"/>
        <end position="43"/>
    </location>
</feature>
<evidence type="ECO:0000313" key="4">
    <source>
        <dbReference type="Proteomes" id="UP001244011"/>
    </source>
</evidence>
<dbReference type="GeneID" id="85306349"/>
<sequence>MASPAYKDASELEVGHSEFVSEKELVSRGDSNSQSSTRQHQALRENMPSARRLLLVLSLSLLVIFGVATAVSPGEWAQRSGQHEGVEGGEDGGSAPKGAPSFRLLVEHASPESLHDLLHKYFPDRFKHGIWPSEHSAIEAVHRNDAVLATSIAQLAKRDDTNTTATPPPSTSPPSSDPTTAPTSSSGDDTAAESNPPTTSTGDSDPPTSSGDSSTPPPSSSSPPPNSDPPTSDPPTSNAPTSDPPSTSPEPTSTSSKTSSTSSHHSRPTTATFTSTNSDGGLVIVTATSYVDADPAETGAASSTRPSGSLQTNAAPLRHGRNEVLGAMAAGVVVAGGILLV</sequence>
<evidence type="ECO:0000313" key="3">
    <source>
        <dbReference type="EMBL" id="KAK1770467.1"/>
    </source>
</evidence>
<feature type="compositionally biased region" description="Pro residues" evidence="1">
    <location>
        <begin position="166"/>
        <end position="176"/>
    </location>
</feature>
<protein>
    <submittedName>
        <fullName evidence="3">Uncharacterized protein</fullName>
    </submittedName>
</protein>
<keyword evidence="2" id="KW-0812">Transmembrane</keyword>
<evidence type="ECO:0000256" key="2">
    <source>
        <dbReference type="SAM" id="Phobius"/>
    </source>
</evidence>
<evidence type="ECO:0000256" key="1">
    <source>
        <dbReference type="SAM" id="MobiDB-lite"/>
    </source>
</evidence>
<comment type="caution">
    <text evidence="3">The sequence shown here is derived from an EMBL/GenBank/DDBJ whole genome shotgun (WGS) entry which is preliminary data.</text>
</comment>
<keyword evidence="2" id="KW-1133">Transmembrane helix</keyword>
<feature type="region of interest" description="Disordered" evidence="1">
    <location>
        <begin position="76"/>
        <end position="100"/>
    </location>
</feature>
<name>A0AAJ0C845_9PEZI</name>
<dbReference type="AlphaFoldDB" id="A0AAJ0C845"/>
<feature type="transmembrane region" description="Helical" evidence="2">
    <location>
        <begin position="53"/>
        <end position="71"/>
    </location>
</feature>
<reference evidence="3" key="1">
    <citation type="submission" date="2023-06" db="EMBL/GenBank/DDBJ databases">
        <title>Genome-scale phylogeny and comparative genomics of the fungal order Sordariales.</title>
        <authorList>
            <consortium name="Lawrence Berkeley National Laboratory"/>
            <person name="Hensen N."/>
            <person name="Bonometti L."/>
            <person name="Westerberg I."/>
            <person name="Brannstrom I.O."/>
            <person name="Guillou S."/>
            <person name="Cros-Aarteil S."/>
            <person name="Calhoun S."/>
            <person name="Haridas S."/>
            <person name="Kuo A."/>
            <person name="Mondo S."/>
            <person name="Pangilinan J."/>
            <person name="Riley R."/>
            <person name="Labutti K."/>
            <person name="Andreopoulos B."/>
            <person name="Lipzen A."/>
            <person name="Chen C."/>
            <person name="Yanf M."/>
            <person name="Daum C."/>
            <person name="Ng V."/>
            <person name="Clum A."/>
            <person name="Steindorff A."/>
            <person name="Ohm R."/>
            <person name="Martin F."/>
            <person name="Silar P."/>
            <person name="Natvig D."/>
            <person name="Lalanne C."/>
            <person name="Gautier V."/>
            <person name="Ament-Velasquez S.L."/>
            <person name="Kruys A."/>
            <person name="Hutchinson M.I."/>
            <person name="Powell A.J."/>
            <person name="Barry K."/>
            <person name="Miller A.N."/>
            <person name="Grigoriev I.V."/>
            <person name="Debuchy R."/>
            <person name="Gladieux P."/>
            <person name="Thoren M.H."/>
            <person name="Johannesson H."/>
        </authorList>
    </citation>
    <scope>NUCLEOTIDE SEQUENCE</scope>
    <source>
        <strain evidence="3">8032-3</strain>
    </source>
</reference>